<feature type="transmembrane region" description="Helical" evidence="1">
    <location>
        <begin position="29"/>
        <end position="48"/>
    </location>
</feature>
<name>A0ABV8X338_9LACT</name>
<protein>
    <submittedName>
        <fullName evidence="2">Uncharacterized protein</fullName>
    </submittedName>
</protein>
<accession>A0ABV8X338</accession>
<keyword evidence="1" id="KW-0812">Transmembrane</keyword>
<comment type="caution">
    <text evidence="2">The sequence shown here is derived from an EMBL/GenBank/DDBJ whole genome shotgun (WGS) entry which is preliminary data.</text>
</comment>
<evidence type="ECO:0000313" key="3">
    <source>
        <dbReference type="Proteomes" id="UP001595817"/>
    </source>
</evidence>
<keyword evidence="3" id="KW-1185">Reference proteome</keyword>
<evidence type="ECO:0000256" key="1">
    <source>
        <dbReference type="SAM" id="Phobius"/>
    </source>
</evidence>
<evidence type="ECO:0000313" key="2">
    <source>
        <dbReference type="EMBL" id="MFC4409047.1"/>
    </source>
</evidence>
<gene>
    <name evidence="2" type="ORF">ACFOZY_01215</name>
</gene>
<sequence>MEAQYTCAFEIDYKHGDVEINVDGDGQQIRFTFMIAFFSIPTFFYLLLRLWKGKTNKTDIDGFGFAVSYYFTVQENELFIEHKTFDENDQPVTYKYKYDFEKFMKAIDQGFTKYLQEQREKGVLPLKVEEHTHPLSQQVIKEYGEFSAILNEGDNGAQ</sequence>
<dbReference type="RefSeq" id="WP_378151389.1">
    <property type="nucleotide sequence ID" value="NZ_JBHSEC010000001.1"/>
</dbReference>
<keyword evidence="1" id="KW-1133">Transmembrane helix</keyword>
<proteinExistence type="predicted"/>
<dbReference type="EMBL" id="JBHSEC010000001">
    <property type="protein sequence ID" value="MFC4409047.1"/>
    <property type="molecule type" value="Genomic_DNA"/>
</dbReference>
<reference evidence="3" key="1">
    <citation type="journal article" date="2019" name="Int. J. Syst. Evol. Microbiol.">
        <title>The Global Catalogue of Microorganisms (GCM) 10K type strain sequencing project: providing services to taxonomists for standard genome sequencing and annotation.</title>
        <authorList>
            <consortium name="The Broad Institute Genomics Platform"/>
            <consortium name="The Broad Institute Genome Sequencing Center for Infectious Disease"/>
            <person name="Wu L."/>
            <person name="Ma J."/>
        </authorList>
    </citation>
    <scope>NUCLEOTIDE SEQUENCE [LARGE SCALE GENOMIC DNA]</scope>
    <source>
        <strain evidence="3">CCUG 59778</strain>
    </source>
</reference>
<organism evidence="2 3">
    <name type="scientific">Chungangia koreensis</name>
    <dbReference type="NCBI Taxonomy" id="752657"/>
    <lineage>
        <taxon>Bacteria</taxon>
        <taxon>Bacillati</taxon>
        <taxon>Bacillota</taxon>
        <taxon>Bacilli</taxon>
        <taxon>Lactobacillales</taxon>
        <taxon>Chungangia</taxon>
    </lineage>
</organism>
<keyword evidence="1" id="KW-0472">Membrane</keyword>
<dbReference type="Proteomes" id="UP001595817">
    <property type="component" value="Unassembled WGS sequence"/>
</dbReference>